<dbReference type="EMBL" id="BDSP01000286">
    <property type="protein sequence ID" value="GAX29226.1"/>
    <property type="molecule type" value="Genomic_DNA"/>
</dbReference>
<protein>
    <recommendedName>
        <fullName evidence="2">DUF6604 domain-containing protein</fullName>
    </recommendedName>
</protein>
<evidence type="ECO:0000259" key="2">
    <source>
        <dbReference type="Pfam" id="PF20253"/>
    </source>
</evidence>
<reference evidence="3 4" key="1">
    <citation type="journal article" date="2015" name="Plant Cell">
        <title>Oil accumulation by the oleaginous diatom Fistulifera solaris as revealed by the genome and transcriptome.</title>
        <authorList>
            <person name="Tanaka T."/>
            <person name="Maeda Y."/>
            <person name="Veluchamy A."/>
            <person name="Tanaka M."/>
            <person name="Abida H."/>
            <person name="Marechal E."/>
            <person name="Bowler C."/>
            <person name="Muto M."/>
            <person name="Sunaga Y."/>
            <person name="Tanaka M."/>
            <person name="Yoshino T."/>
            <person name="Taniguchi T."/>
            <person name="Fukuda Y."/>
            <person name="Nemoto M."/>
            <person name="Matsumoto M."/>
            <person name="Wong P.S."/>
            <person name="Aburatani S."/>
            <person name="Fujibuchi W."/>
        </authorList>
    </citation>
    <scope>NUCLEOTIDE SEQUENCE [LARGE SCALE GENOMIC DNA]</scope>
    <source>
        <strain evidence="3 4">JPCC DA0580</strain>
    </source>
</reference>
<gene>
    <name evidence="3" type="ORF">FisN_28Lu081</name>
</gene>
<dbReference type="AlphaFoldDB" id="A0A1Z5KSE6"/>
<dbReference type="Proteomes" id="UP000198406">
    <property type="component" value="Unassembled WGS sequence"/>
</dbReference>
<comment type="caution">
    <text evidence="3">The sequence shown here is derived from an EMBL/GenBank/DDBJ whole genome shotgun (WGS) entry which is preliminary data.</text>
</comment>
<proteinExistence type="predicted"/>
<evidence type="ECO:0000313" key="3">
    <source>
        <dbReference type="EMBL" id="GAX29226.1"/>
    </source>
</evidence>
<evidence type="ECO:0000256" key="1">
    <source>
        <dbReference type="SAM" id="MobiDB-lite"/>
    </source>
</evidence>
<dbReference type="InParanoid" id="A0A1Z5KSE6"/>
<evidence type="ECO:0000313" key="4">
    <source>
        <dbReference type="Proteomes" id="UP000198406"/>
    </source>
</evidence>
<feature type="region of interest" description="Disordered" evidence="1">
    <location>
        <begin position="1"/>
        <end position="24"/>
    </location>
</feature>
<name>A0A1Z5KSE6_FISSO</name>
<keyword evidence="4" id="KW-1185">Reference proteome</keyword>
<feature type="compositionally biased region" description="Basic residues" evidence="1">
    <location>
        <begin position="1"/>
        <end position="14"/>
    </location>
</feature>
<feature type="domain" description="DUF6604" evidence="2">
    <location>
        <begin position="106"/>
        <end position="250"/>
    </location>
</feature>
<dbReference type="Pfam" id="PF20253">
    <property type="entry name" value="DUF6604"/>
    <property type="match status" value="1"/>
</dbReference>
<dbReference type="InterPro" id="IPR046539">
    <property type="entry name" value="DUF6604"/>
</dbReference>
<accession>A0A1Z5KSE6</accession>
<sequence>MPNNKGRHKKRKAKQPNPPPVPQLFQRLKSVLPAKTISPAPKSDGGYHAQYKEATLSFHNWMANKACPALRMTAVDDYRRGVGFIVEHNMKLYLQNEEEAQNWRVAPPDILASLVVSIRLREKVAAKLFGSKKGGDLGHQYIIDVLKYCQSSLCFANRIAAVHKASKEEDSGPEANCGRFRVLSIDVEDPQEEIDWVDMDRDIQQGNVPKYNGVKAEKAIDIKEAILKGDDRFQAIALLETMEDLMEIVHN</sequence>
<organism evidence="3 4">
    <name type="scientific">Fistulifera solaris</name>
    <name type="common">Oleaginous diatom</name>
    <dbReference type="NCBI Taxonomy" id="1519565"/>
    <lineage>
        <taxon>Eukaryota</taxon>
        <taxon>Sar</taxon>
        <taxon>Stramenopiles</taxon>
        <taxon>Ochrophyta</taxon>
        <taxon>Bacillariophyta</taxon>
        <taxon>Bacillariophyceae</taxon>
        <taxon>Bacillariophycidae</taxon>
        <taxon>Naviculales</taxon>
        <taxon>Naviculaceae</taxon>
        <taxon>Fistulifera</taxon>
    </lineage>
</organism>